<evidence type="ECO:0000313" key="2">
    <source>
        <dbReference type="EMBL" id="GAH98413.1"/>
    </source>
</evidence>
<comment type="similarity">
    <text evidence="1">Belongs to the CTAG/PCC1 family.</text>
</comment>
<dbReference type="EMBL" id="BARV01001627">
    <property type="protein sequence ID" value="GAH98413.1"/>
    <property type="molecule type" value="Genomic_DNA"/>
</dbReference>
<evidence type="ECO:0000256" key="1">
    <source>
        <dbReference type="ARBA" id="ARBA00007073"/>
    </source>
</evidence>
<dbReference type="NCBIfam" id="NF011470">
    <property type="entry name" value="PRK14887.1"/>
    <property type="match status" value="1"/>
</dbReference>
<sequence>MEKIISRIEIEFKDEEIRDISYNSFIPELSQLSRKRTSLNIEKGKNSIIFNVTATDITAFRAAVSDIINFGKILEKSKKLLK</sequence>
<accession>X1LWA0</accession>
<dbReference type="InterPro" id="IPR015419">
    <property type="entry name" value="CTAG/Pcc1"/>
</dbReference>
<evidence type="ECO:0008006" key="3">
    <source>
        <dbReference type="Google" id="ProtNLM"/>
    </source>
</evidence>
<dbReference type="Pfam" id="PF09341">
    <property type="entry name" value="Pcc1"/>
    <property type="match status" value="1"/>
</dbReference>
<proteinExistence type="inferred from homology"/>
<reference evidence="2" key="1">
    <citation type="journal article" date="2014" name="Front. Microbiol.">
        <title>High frequency of phylogenetically diverse reductive dehalogenase-homologous genes in deep subseafloor sedimentary metagenomes.</title>
        <authorList>
            <person name="Kawai M."/>
            <person name="Futagami T."/>
            <person name="Toyoda A."/>
            <person name="Takaki Y."/>
            <person name="Nishi S."/>
            <person name="Hori S."/>
            <person name="Arai W."/>
            <person name="Tsubouchi T."/>
            <person name="Morono Y."/>
            <person name="Uchiyama I."/>
            <person name="Ito T."/>
            <person name="Fujiyama A."/>
            <person name="Inagaki F."/>
            <person name="Takami H."/>
        </authorList>
    </citation>
    <scope>NUCLEOTIDE SEQUENCE</scope>
    <source>
        <strain evidence="2">Expedition CK06-06</strain>
    </source>
</reference>
<gene>
    <name evidence="2" type="ORF">S06H3_04596</name>
</gene>
<protein>
    <recommendedName>
        <fullName evidence="3">Transcription factor Pcc1</fullName>
    </recommendedName>
</protein>
<name>X1LWA0_9ZZZZ</name>
<dbReference type="Gene3D" id="3.30.310.50">
    <property type="entry name" value="Alpha-D-phosphohexomutase, C-terminal domain"/>
    <property type="match status" value="1"/>
</dbReference>
<comment type="caution">
    <text evidence="2">The sequence shown here is derived from an EMBL/GenBank/DDBJ whole genome shotgun (WGS) entry which is preliminary data.</text>
</comment>
<dbReference type="AlphaFoldDB" id="X1LWA0"/>
<organism evidence="2">
    <name type="scientific">marine sediment metagenome</name>
    <dbReference type="NCBI Taxonomy" id="412755"/>
    <lineage>
        <taxon>unclassified sequences</taxon>
        <taxon>metagenomes</taxon>
        <taxon>ecological metagenomes</taxon>
    </lineage>
</organism>